<reference evidence="2" key="1">
    <citation type="journal article" date="2019" name="Int. J. Syst. Evol. Microbiol.">
        <title>The Global Catalogue of Microorganisms (GCM) 10K type strain sequencing project: providing services to taxonomists for standard genome sequencing and annotation.</title>
        <authorList>
            <consortium name="The Broad Institute Genomics Platform"/>
            <consortium name="The Broad Institute Genome Sequencing Center for Infectious Disease"/>
            <person name="Wu L."/>
            <person name="Ma J."/>
        </authorList>
    </citation>
    <scope>NUCLEOTIDE SEQUENCE [LARGE SCALE GENOMIC DNA]</scope>
    <source>
        <strain evidence="2">CGMCC 1.15399</strain>
    </source>
</reference>
<keyword evidence="2" id="KW-1185">Reference proteome</keyword>
<accession>A0ABW4G3X1</accession>
<sequence>MKTDGGSPVTSLAGVSTARMYDAAQLARLRAAMVPGSHLWLTVISLDGYDDAVRRAVAVSHRELGLVRHLRTRERALALFDGLDLLDPGLVRVPRWRPDGTEVEIAPARTGRLGGVARIR</sequence>
<dbReference type="InterPro" id="IPR029063">
    <property type="entry name" value="SAM-dependent_MTases_sf"/>
</dbReference>
<evidence type="ECO:0000313" key="2">
    <source>
        <dbReference type="Proteomes" id="UP001597097"/>
    </source>
</evidence>
<protein>
    <submittedName>
        <fullName evidence="1">SAM-dependent methyltransferase</fullName>
        <ecNumber evidence="1">2.1.1.-</ecNumber>
    </submittedName>
</protein>
<organism evidence="1 2">
    <name type="scientific">Nonomuraea guangzhouensis</name>
    <dbReference type="NCBI Taxonomy" id="1291555"/>
    <lineage>
        <taxon>Bacteria</taxon>
        <taxon>Bacillati</taxon>
        <taxon>Actinomycetota</taxon>
        <taxon>Actinomycetes</taxon>
        <taxon>Streptosporangiales</taxon>
        <taxon>Streptosporangiaceae</taxon>
        <taxon>Nonomuraea</taxon>
    </lineage>
</organism>
<dbReference type="Proteomes" id="UP001597097">
    <property type="component" value="Unassembled WGS sequence"/>
</dbReference>
<dbReference type="Pfam" id="PF04672">
    <property type="entry name" value="Methyltransf_19"/>
    <property type="match status" value="1"/>
</dbReference>
<dbReference type="SUPFAM" id="SSF53335">
    <property type="entry name" value="S-adenosyl-L-methionine-dependent methyltransferases"/>
    <property type="match status" value="1"/>
</dbReference>
<evidence type="ECO:0000313" key="1">
    <source>
        <dbReference type="EMBL" id="MFD1537186.1"/>
    </source>
</evidence>
<keyword evidence="1" id="KW-0808">Transferase</keyword>
<dbReference type="RefSeq" id="WP_308127583.1">
    <property type="nucleotide sequence ID" value="NZ_JAHKRM010000059.1"/>
</dbReference>
<comment type="caution">
    <text evidence="1">The sequence shown here is derived from an EMBL/GenBank/DDBJ whole genome shotgun (WGS) entry which is preliminary data.</text>
</comment>
<dbReference type="InterPro" id="IPR006764">
    <property type="entry name" value="SAM_dep_MeTrfase_SAV2177_type"/>
</dbReference>
<proteinExistence type="predicted"/>
<dbReference type="GO" id="GO:0008168">
    <property type="term" value="F:methyltransferase activity"/>
    <property type="evidence" value="ECO:0007669"/>
    <property type="project" value="UniProtKB-KW"/>
</dbReference>
<name>A0ABW4G3X1_9ACTN</name>
<dbReference type="GO" id="GO:0032259">
    <property type="term" value="P:methylation"/>
    <property type="evidence" value="ECO:0007669"/>
    <property type="project" value="UniProtKB-KW"/>
</dbReference>
<dbReference type="EMBL" id="JBHUCM010000008">
    <property type="protein sequence ID" value="MFD1537186.1"/>
    <property type="molecule type" value="Genomic_DNA"/>
</dbReference>
<dbReference type="Gene3D" id="3.40.50.150">
    <property type="entry name" value="Vaccinia Virus protein VP39"/>
    <property type="match status" value="1"/>
</dbReference>
<gene>
    <name evidence="1" type="ORF">ACFSJ0_09085</name>
</gene>
<dbReference type="EC" id="2.1.1.-" evidence="1"/>
<keyword evidence="1" id="KW-0489">Methyltransferase</keyword>